<feature type="chain" id="PRO_5029841711" description="Thionin-like protein 2" evidence="1">
    <location>
        <begin position="29"/>
        <end position="117"/>
    </location>
</feature>
<sequence length="117" mass="12642">MESGYKRSLSAFVLIVLVSGFALENSNALDAKCYALCFLKCSIKTFNPFDCGVQCFGQCMAPQTSSLRSLDDGVKHCALGCSVSKCSRISTKDDPKVEDVEKCANECIGSCIGYKKN</sequence>
<name>A0A7N0VGJ1_KALFE</name>
<dbReference type="Proteomes" id="UP000594263">
    <property type="component" value="Unplaced"/>
</dbReference>
<organism evidence="2 3">
    <name type="scientific">Kalanchoe fedtschenkoi</name>
    <name type="common">Lavender scallops</name>
    <name type="synonym">South American air plant</name>
    <dbReference type="NCBI Taxonomy" id="63787"/>
    <lineage>
        <taxon>Eukaryota</taxon>
        <taxon>Viridiplantae</taxon>
        <taxon>Streptophyta</taxon>
        <taxon>Embryophyta</taxon>
        <taxon>Tracheophyta</taxon>
        <taxon>Spermatophyta</taxon>
        <taxon>Magnoliopsida</taxon>
        <taxon>eudicotyledons</taxon>
        <taxon>Gunneridae</taxon>
        <taxon>Pentapetalae</taxon>
        <taxon>Saxifragales</taxon>
        <taxon>Crassulaceae</taxon>
        <taxon>Kalanchoe</taxon>
    </lineage>
</organism>
<dbReference type="PANTHER" id="PTHR36312:SF1">
    <property type="entry name" value="OS01G0594500 PROTEIN"/>
    <property type="match status" value="1"/>
</dbReference>
<keyword evidence="1" id="KW-0732">Signal</keyword>
<feature type="signal peptide" evidence="1">
    <location>
        <begin position="1"/>
        <end position="28"/>
    </location>
</feature>
<dbReference type="InterPro" id="IPR038975">
    <property type="entry name" value="THNL"/>
</dbReference>
<reference evidence="2" key="1">
    <citation type="submission" date="2021-01" db="UniProtKB">
        <authorList>
            <consortium name="EnsemblPlants"/>
        </authorList>
    </citation>
    <scope>IDENTIFICATION</scope>
</reference>
<accession>A0A7N0VGJ1</accession>
<proteinExistence type="predicted"/>
<evidence type="ECO:0000313" key="3">
    <source>
        <dbReference type="Proteomes" id="UP000594263"/>
    </source>
</evidence>
<protein>
    <recommendedName>
        <fullName evidence="4">Thionin-like protein 2</fullName>
    </recommendedName>
</protein>
<evidence type="ECO:0008006" key="4">
    <source>
        <dbReference type="Google" id="ProtNLM"/>
    </source>
</evidence>
<evidence type="ECO:0000313" key="2">
    <source>
        <dbReference type="EnsemblPlants" id="Kaladp0803s0003.1.v1.1"/>
    </source>
</evidence>
<dbReference type="OMA" id="KRVTIMF"/>
<evidence type="ECO:0000256" key="1">
    <source>
        <dbReference type="SAM" id="SignalP"/>
    </source>
</evidence>
<dbReference type="PANTHER" id="PTHR36312">
    <property type="entry name" value="THIONIN-LIKE PROTEIN 1"/>
    <property type="match status" value="1"/>
</dbReference>
<dbReference type="Gramene" id="Kaladp0803s0003.1.v1.1">
    <property type="protein sequence ID" value="Kaladp0803s0003.1.v1.1"/>
    <property type="gene ID" value="Kaladp0803s0003.v1.1"/>
</dbReference>
<keyword evidence="3" id="KW-1185">Reference proteome</keyword>
<dbReference type="AlphaFoldDB" id="A0A7N0VGJ1"/>
<dbReference type="EnsemblPlants" id="Kaladp0803s0003.1.v1.1">
    <property type="protein sequence ID" value="Kaladp0803s0003.1.v1.1"/>
    <property type="gene ID" value="Kaladp0803s0003.v1.1"/>
</dbReference>